<proteinExistence type="predicted"/>
<evidence type="ECO:0008006" key="3">
    <source>
        <dbReference type="Google" id="ProtNLM"/>
    </source>
</evidence>
<dbReference type="Proteomes" id="UP001209755">
    <property type="component" value="Unassembled WGS sequence"/>
</dbReference>
<reference evidence="2" key="1">
    <citation type="submission" date="2023-07" db="EMBL/GenBank/DDBJ databases">
        <title>Genome sequencing of Purple Non-Sulfur Bacteria from various extreme environments.</title>
        <authorList>
            <person name="Mayer M."/>
        </authorList>
    </citation>
    <scope>NUCLEOTIDE SEQUENCE [LARGE SCALE GENOMIC DNA]</scope>
    <source>
        <strain evidence="2">DSM 17935</strain>
    </source>
</reference>
<keyword evidence="2" id="KW-1185">Reference proteome</keyword>
<accession>A0ABT3HEZ9</accession>
<organism evidence="1 2">
    <name type="scientific">Rhodobium gokarnense</name>
    <dbReference type="NCBI Taxonomy" id="364296"/>
    <lineage>
        <taxon>Bacteria</taxon>
        <taxon>Pseudomonadati</taxon>
        <taxon>Pseudomonadota</taxon>
        <taxon>Alphaproteobacteria</taxon>
        <taxon>Hyphomicrobiales</taxon>
        <taxon>Rhodobiaceae</taxon>
        <taxon>Rhodobium</taxon>
    </lineage>
</organism>
<sequence length="145" mass="16580">MSLPRPEPGLVIRYSYLWWQEQRAGREEGTKDRPCAVVLTSEQRDEDILVVVIPITHAEPRDKTGATELPPRVKAHLGLDDERSWIVFSEANRFIWPGPDLRPLPGSAPPEFAYGFLPPKLFAVLKQRMIAKIRARHFKAANRTE</sequence>
<name>A0ABT3HEZ9_9HYPH</name>
<dbReference type="EMBL" id="JAOQNS010000010">
    <property type="protein sequence ID" value="MCW2308980.1"/>
    <property type="molecule type" value="Genomic_DNA"/>
</dbReference>
<dbReference type="RefSeq" id="WP_264602576.1">
    <property type="nucleotide sequence ID" value="NZ_JAOQNS010000010.1"/>
</dbReference>
<comment type="caution">
    <text evidence="1">The sequence shown here is derived from an EMBL/GenBank/DDBJ whole genome shotgun (WGS) entry which is preliminary data.</text>
</comment>
<protein>
    <recommendedName>
        <fullName evidence="3">Growth inhibitor PemK</fullName>
    </recommendedName>
</protein>
<evidence type="ECO:0000313" key="1">
    <source>
        <dbReference type="EMBL" id="MCW2308980.1"/>
    </source>
</evidence>
<gene>
    <name evidence="1" type="ORF">M2319_003331</name>
</gene>
<evidence type="ECO:0000313" key="2">
    <source>
        <dbReference type="Proteomes" id="UP001209755"/>
    </source>
</evidence>